<evidence type="ECO:0000256" key="20">
    <source>
        <dbReference type="SAM" id="Phobius"/>
    </source>
</evidence>
<keyword evidence="8" id="KW-0645">Protease</keyword>
<dbReference type="FunFam" id="3.40.710.10:FF:000024">
    <property type="entry name" value="Penicillin-binding protein 2"/>
    <property type="match status" value="1"/>
</dbReference>
<dbReference type="GO" id="GO:0008800">
    <property type="term" value="F:beta-lactamase activity"/>
    <property type="evidence" value="ECO:0007669"/>
    <property type="project" value="UniProtKB-UniRule"/>
</dbReference>
<dbReference type="GO" id="GO:0009252">
    <property type="term" value="P:peptidoglycan biosynthetic process"/>
    <property type="evidence" value="ECO:0007669"/>
    <property type="project" value="UniProtKB-KW"/>
</dbReference>
<evidence type="ECO:0000256" key="15">
    <source>
        <dbReference type="ARBA" id="ARBA00023136"/>
    </source>
</evidence>
<feature type="domain" description="Penicillin-binding protein transpeptidase" evidence="21">
    <location>
        <begin position="263"/>
        <end position="603"/>
    </location>
</feature>
<evidence type="ECO:0000256" key="1">
    <source>
        <dbReference type="ARBA" id="ARBA00004167"/>
    </source>
</evidence>
<evidence type="ECO:0000256" key="5">
    <source>
        <dbReference type="ARBA" id="ARBA00022475"/>
    </source>
</evidence>
<keyword evidence="12" id="KW-0133">Cell shape</keyword>
<feature type="modified residue" description="N6-carboxylysine" evidence="18">
    <location>
        <position position="325"/>
    </location>
</feature>
<dbReference type="Gene3D" id="3.30.1390.30">
    <property type="entry name" value="Penicillin-binding protein 2a, domain 3"/>
    <property type="match status" value="1"/>
</dbReference>
<dbReference type="PANTHER" id="PTHR30627:SF2">
    <property type="entry name" value="PEPTIDOGLYCAN D,D-TRANSPEPTIDASE MRDA"/>
    <property type="match status" value="1"/>
</dbReference>
<dbReference type="Gene3D" id="3.90.1310.10">
    <property type="entry name" value="Penicillin-binding protein 2a (Domain 2)"/>
    <property type="match status" value="1"/>
</dbReference>
<accession>A0A1G7D652</accession>
<dbReference type="AlphaFoldDB" id="A0A1G7D652"/>
<sequence length="622" mass="69157">MPLNAPAPDDACRKRRFELLLFAAALLFVLLALRLWYLQIISGDRYDLLARKNRTRSIPIAAPRGTLYDRNGAILVDSRPAFNVSVLRQEVEDLDALLTSLAQRLDLPVEQLQQTWQSRRFYPRYRPIPLAEDIDRTLVEELAENALQLPGLIIEVQPTREYPHGELAAQLFGHIGAISEKELRTLTDQGYRGGDQIGKSGLERHLEGYLRGQEGERLIEVDVQGRELRQRTQRPAQPGNQVILTLDLNLQRRAEQAFGDQAGAAVALDVRTGEILAMVSRPAYDPALFARGIGQKAWQQLLDDPDHPLQNRAISGQYPPGSTFKIVTALAALHEGVTRPDELIQCDGRLRIGERDFRCWKRTGHGPTNLMKALRESCDVWFYDISLRLGIDRIAKMARHLGLDQSYGLPLDNERSGLIPDRDWKRGRFGSSWYPGETAIAGIGQGYVLATPLQLAVMTATVANGGTFYQPQLLRQVRDHQGRILLQEQPRVRHQVRFTGQHLQAVRQALEAVVGDPRGTGKACRLPGIAVAGKTGTAQVVRLKDDLPGHKKLADDEIAYRLRDHALFVAYAPAEDAEIAVAVIVEHGQHGSSAAAPIAREILAEYFGIADPQPDSTAGQEE</sequence>
<dbReference type="GO" id="GO:0008360">
    <property type="term" value="P:regulation of cell shape"/>
    <property type="evidence" value="ECO:0007669"/>
    <property type="project" value="UniProtKB-KW"/>
</dbReference>
<dbReference type="InterPro" id="IPR005311">
    <property type="entry name" value="PBP_dimer"/>
</dbReference>
<keyword evidence="14 20" id="KW-1133">Transmembrane helix</keyword>
<keyword evidence="10" id="KW-0732">Signal</keyword>
<evidence type="ECO:0000256" key="6">
    <source>
        <dbReference type="ARBA" id="ARBA00022519"/>
    </source>
</evidence>
<evidence type="ECO:0000256" key="19">
    <source>
        <dbReference type="RuleBase" id="RU361140"/>
    </source>
</evidence>
<keyword evidence="6" id="KW-0997">Cell inner membrane</keyword>
<evidence type="ECO:0000256" key="3">
    <source>
        <dbReference type="ARBA" id="ARBA00007898"/>
    </source>
</evidence>
<feature type="transmembrane region" description="Helical" evidence="20">
    <location>
        <begin position="19"/>
        <end position="37"/>
    </location>
</feature>
<feature type="domain" description="Penicillin-binding protein dimerisation" evidence="22">
    <location>
        <begin position="60"/>
        <end position="230"/>
    </location>
</feature>
<dbReference type="GO" id="GO:0008658">
    <property type="term" value="F:penicillin binding"/>
    <property type="evidence" value="ECO:0007669"/>
    <property type="project" value="InterPro"/>
</dbReference>
<dbReference type="Pfam" id="PF03717">
    <property type="entry name" value="PBP_dimer"/>
    <property type="match status" value="1"/>
</dbReference>
<dbReference type="EMBL" id="FNAQ01000012">
    <property type="protein sequence ID" value="SDE46426.1"/>
    <property type="molecule type" value="Genomic_DNA"/>
</dbReference>
<organism evidence="23 24">
    <name type="scientific">Desulfuromonas thiophila</name>
    <dbReference type="NCBI Taxonomy" id="57664"/>
    <lineage>
        <taxon>Bacteria</taxon>
        <taxon>Pseudomonadati</taxon>
        <taxon>Thermodesulfobacteriota</taxon>
        <taxon>Desulfuromonadia</taxon>
        <taxon>Desulfuromonadales</taxon>
        <taxon>Desulfuromonadaceae</taxon>
        <taxon>Desulfuromonas</taxon>
    </lineage>
</organism>
<dbReference type="GO" id="GO:0071555">
    <property type="term" value="P:cell wall organization"/>
    <property type="evidence" value="ECO:0007669"/>
    <property type="project" value="UniProtKB-KW"/>
</dbReference>
<evidence type="ECO:0000256" key="18">
    <source>
        <dbReference type="PIRSR" id="PIRSR602137-50"/>
    </source>
</evidence>
<evidence type="ECO:0000256" key="11">
    <source>
        <dbReference type="ARBA" id="ARBA00022801"/>
    </source>
</evidence>
<evidence type="ECO:0000256" key="17">
    <source>
        <dbReference type="ARBA" id="ARBA00023316"/>
    </source>
</evidence>
<dbReference type="InterPro" id="IPR036138">
    <property type="entry name" value="PBP_dimer_sf"/>
</dbReference>
<evidence type="ECO:0000256" key="10">
    <source>
        <dbReference type="ARBA" id="ARBA00022729"/>
    </source>
</evidence>
<evidence type="ECO:0000256" key="4">
    <source>
        <dbReference type="ARBA" id="ARBA00012865"/>
    </source>
</evidence>
<dbReference type="InterPro" id="IPR012338">
    <property type="entry name" value="Beta-lactam/transpept-like"/>
</dbReference>
<keyword evidence="7" id="KW-0121">Carboxypeptidase</keyword>
<keyword evidence="5" id="KW-1003">Cell membrane</keyword>
<evidence type="ECO:0000256" key="12">
    <source>
        <dbReference type="ARBA" id="ARBA00022960"/>
    </source>
</evidence>
<dbReference type="GO" id="GO:0071972">
    <property type="term" value="F:peptidoglycan L,D-transpeptidase activity"/>
    <property type="evidence" value="ECO:0007669"/>
    <property type="project" value="TreeGrafter"/>
</dbReference>
<gene>
    <name evidence="23" type="ORF">SAMN05661003_11222</name>
</gene>
<name>A0A1G7D652_9BACT</name>
<evidence type="ECO:0000256" key="2">
    <source>
        <dbReference type="ARBA" id="ARBA00004236"/>
    </source>
</evidence>
<keyword evidence="15 20" id="KW-0472">Membrane</keyword>
<evidence type="ECO:0000256" key="16">
    <source>
        <dbReference type="ARBA" id="ARBA00023251"/>
    </source>
</evidence>
<dbReference type="Pfam" id="PF00905">
    <property type="entry name" value="Transpeptidase"/>
    <property type="match status" value="1"/>
</dbReference>
<evidence type="ECO:0000259" key="22">
    <source>
        <dbReference type="Pfam" id="PF03717"/>
    </source>
</evidence>
<dbReference type="SUPFAM" id="SSF56519">
    <property type="entry name" value="Penicillin binding protein dimerisation domain"/>
    <property type="match status" value="1"/>
</dbReference>
<protein>
    <recommendedName>
        <fullName evidence="4 19">Beta-lactamase</fullName>
        <ecNumber evidence="4 19">3.5.2.6</ecNumber>
    </recommendedName>
</protein>
<dbReference type="GO" id="GO:0017001">
    <property type="term" value="P:antibiotic catabolic process"/>
    <property type="evidence" value="ECO:0007669"/>
    <property type="project" value="InterPro"/>
</dbReference>
<reference evidence="24" key="1">
    <citation type="submission" date="2016-10" db="EMBL/GenBank/DDBJ databases">
        <authorList>
            <person name="Varghese N."/>
            <person name="Submissions S."/>
        </authorList>
    </citation>
    <scope>NUCLEOTIDE SEQUENCE [LARGE SCALE GENOMIC DNA]</scope>
    <source>
        <strain evidence="24">DSM 8987</strain>
    </source>
</reference>
<evidence type="ECO:0000313" key="23">
    <source>
        <dbReference type="EMBL" id="SDE46426.1"/>
    </source>
</evidence>
<dbReference type="SUPFAM" id="SSF56601">
    <property type="entry name" value="beta-lactamase/transpeptidase-like"/>
    <property type="match status" value="1"/>
</dbReference>
<dbReference type="InterPro" id="IPR002137">
    <property type="entry name" value="Beta-lactam_class-D_AS"/>
</dbReference>
<dbReference type="GO" id="GO:0016740">
    <property type="term" value="F:transferase activity"/>
    <property type="evidence" value="ECO:0007669"/>
    <property type="project" value="UniProtKB-KW"/>
</dbReference>
<dbReference type="OrthoDB" id="9766847at2"/>
<keyword evidence="13" id="KW-0573">Peptidoglycan synthesis</keyword>
<keyword evidence="24" id="KW-1185">Reference proteome</keyword>
<comment type="catalytic activity">
    <reaction evidence="19">
        <text>a beta-lactam + H2O = a substituted beta-amino acid</text>
        <dbReference type="Rhea" id="RHEA:20401"/>
        <dbReference type="ChEBI" id="CHEBI:15377"/>
        <dbReference type="ChEBI" id="CHEBI:35627"/>
        <dbReference type="ChEBI" id="CHEBI:140347"/>
        <dbReference type="EC" id="3.5.2.6"/>
    </reaction>
</comment>
<dbReference type="GO" id="GO:0009002">
    <property type="term" value="F:serine-type D-Ala-D-Ala carboxypeptidase activity"/>
    <property type="evidence" value="ECO:0007669"/>
    <property type="project" value="InterPro"/>
</dbReference>
<dbReference type="GO" id="GO:0005886">
    <property type="term" value="C:plasma membrane"/>
    <property type="evidence" value="ECO:0007669"/>
    <property type="project" value="UniProtKB-SubCell"/>
</dbReference>
<dbReference type="EC" id="3.5.2.6" evidence="4 19"/>
<dbReference type="Proteomes" id="UP000243205">
    <property type="component" value="Unassembled WGS sequence"/>
</dbReference>
<dbReference type="GO" id="GO:0006508">
    <property type="term" value="P:proteolysis"/>
    <property type="evidence" value="ECO:0007669"/>
    <property type="project" value="UniProtKB-KW"/>
</dbReference>
<keyword evidence="16 19" id="KW-0046">Antibiotic resistance</keyword>
<keyword evidence="9 20" id="KW-0812">Transmembrane</keyword>
<comment type="similarity">
    <text evidence="3 19">Belongs to the class-D beta-lactamase family.</text>
</comment>
<keyword evidence="17" id="KW-0961">Cell wall biogenesis/degradation</keyword>
<dbReference type="RefSeq" id="WP_092079222.1">
    <property type="nucleotide sequence ID" value="NZ_FNAQ01000012.1"/>
</dbReference>
<proteinExistence type="inferred from homology"/>
<dbReference type="InterPro" id="IPR017790">
    <property type="entry name" value="Penicillin-binding_protein_2"/>
</dbReference>
<dbReference type="PANTHER" id="PTHR30627">
    <property type="entry name" value="PEPTIDOGLYCAN D,D-TRANSPEPTIDASE"/>
    <property type="match status" value="1"/>
</dbReference>
<evidence type="ECO:0000256" key="13">
    <source>
        <dbReference type="ARBA" id="ARBA00022984"/>
    </source>
</evidence>
<keyword evidence="23" id="KW-0808">Transferase</keyword>
<dbReference type="GO" id="GO:0046677">
    <property type="term" value="P:response to antibiotic"/>
    <property type="evidence" value="ECO:0007669"/>
    <property type="project" value="UniProtKB-UniRule"/>
</dbReference>
<evidence type="ECO:0000256" key="7">
    <source>
        <dbReference type="ARBA" id="ARBA00022645"/>
    </source>
</evidence>
<dbReference type="InterPro" id="IPR050515">
    <property type="entry name" value="Beta-lactam/transpept"/>
</dbReference>
<dbReference type="PROSITE" id="PS00337">
    <property type="entry name" value="BETA_LACTAMASE_D"/>
    <property type="match status" value="1"/>
</dbReference>
<dbReference type="STRING" id="57664.SAMN05661003_11222"/>
<dbReference type="Gene3D" id="3.40.710.10">
    <property type="entry name" value="DD-peptidase/beta-lactamase superfamily"/>
    <property type="match status" value="1"/>
</dbReference>
<dbReference type="NCBIfam" id="TIGR03423">
    <property type="entry name" value="pbp2_mrdA"/>
    <property type="match status" value="1"/>
</dbReference>
<dbReference type="InterPro" id="IPR001460">
    <property type="entry name" value="PCN-bd_Tpept"/>
</dbReference>
<evidence type="ECO:0000256" key="8">
    <source>
        <dbReference type="ARBA" id="ARBA00022670"/>
    </source>
</evidence>
<comment type="subcellular location">
    <subcellularLocation>
        <location evidence="2">Cell membrane</location>
    </subcellularLocation>
    <subcellularLocation>
        <location evidence="1">Membrane</location>
        <topology evidence="1">Single-pass membrane protein</topology>
    </subcellularLocation>
</comment>
<evidence type="ECO:0000256" key="9">
    <source>
        <dbReference type="ARBA" id="ARBA00022692"/>
    </source>
</evidence>
<evidence type="ECO:0000313" key="24">
    <source>
        <dbReference type="Proteomes" id="UP000243205"/>
    </source>
</evidence>
<feature type="active site" description="Acyl-ester intermediate" evidence="18">
    <location>
        <position position="322"/>
    </location>
</feature>
<evidence type="ECO:0000256" key="14">
    <source>
        <dbReference type="ARBA" id="ARBA00022989"/>
    </source>
</evidence>
<keyword evidence="11 19" id="KW-0378">Hydrolase</keyword>
<evidence type="ECO:0000259" key="21">
    <source>
        <dbReference type="Pfam" id="PF00905"/>
    </source>
</evidence>